<feature type="region of interest" description="Disordered" evidence="1">
    <location>
        <begin position="35"/>
        <end position="67"/>
    </location>
</feature>
<name>A0A6N3FY73_9CLOT</name>
<evidence type="ECO:0000313" key="2">
    <source>
        <dbReference type="EMBL" id="VYU56941.1"/>
    </source>
</evidence>
<reference evidence="2" key="1">
    <citation type="submission" date="2019-11" db="EMBL/GenBank/DDBJ databases">
        <authorList>
            <person name="Feng L."/>
        </authorList>
    </citation>
    <scope>NUCLEOTIDE SEQUENCE</scope>
    <source>
        <strain evidence="2">CTertiumLFYP3</strain>
    </source>
</reference>
<feature type="compositionally biased region" description="Basic and acidic residues" evidence="1">
    <location>
        <begin position="46"/>
        <end position="67"/>
    </location>
</feature>
<evidence type="ECO:0000256" key="1">
    <source>
        <dbReference type="SAM" id="MobiDB-lite"/>
    </source>
</evidence>
<accession>A0A6N3FY73</accession>
<dbReference type="AlphaFoldDB" id="A0A6N3FY73"/>
<protein>
    <submittedName>
        <fullName evidence="2">Uncharacterized protein</fullName>
    </submittedName>
</protein>
<dbReference type="RefSeq" id="WP_156627342.1">
    <property type="nucleotide sequence ID" value="NZ_CACRTO010000042.1"/>
</dbReference>
<organism evidence="2">
    <name type="scientific">Clostridium tertium</name>
    <dbReference type="NCBI Taxonomy" id="1559"/>
    <lineage>
        <taxon>Bacteria</taxon>
        <taxon>Bacillati</taxon>
        <taxon>Bacillota</taxon>
        <taxon>Clostridia</taxon>
        <taxon>Eubacteriales</taxon>
        <taxon>Clostridiaceae</taxon>
        <taxon>Clostridium</taxon>
    </lineage>
</organism>
<gene>
    <name evidence="2" type="ORF">CTLFYP3_02903</name>
</gene>
<proteinExistence type="predicted"/>
<dbReference type="EMBL" id="CACRTO010000042">
    <property type="protein sequence ID" value="VYU56941.1"/>
    <property type="molecule type" value="Genomic_DNA"/>
</dbReference>
<sequence>MKKGLVKELLIIGGVIVLVGGIVFAVTNKTGKPSGSNEIIVNSDGKNMENEKGKNQDNKKPEKSKEDIQSINFDLTNSKQTIFEGKVDVSLVNVEYDNDTLIIDGQVNNNSGESITGHVSNFYFKDSNEVITNLDFFENPRFNIDAPSGGKTNFQMIFKNLNIEGNKFTIGGEFFKLGYFGSDKKISLEVIF</sequence>